<protein>
    <submittedName>
        <fullName evidence="2">Uncharacterized protein</fullName>
    </submittedName>
</protein>
<gene>
    <name evidence="2" type="ORF">HMF7854_03465</name>
</gene>
<sequence length="379" mass="39541">MGKDMTMEEFGAWMRASDDAERAQDAAREEGGPRVSFVPAPATVPFACAPDDELVPGEVSAIDFVPEPSRRRVNGWCGLRQRMFIDALAQTGSVHSAAEAAGISARSAYRLRVRSLPFAQAWAAALPLAAGRLVSVALDRAINGRIEQIWKDGELVGEKRVPSDKLLMWLLVRLDPHRFALPWERRGADQAPDPQAEALAALPALLDALVDVGDDLVRMPPPPAAETPPAPQPQPQPAPVPQPAAPAPASTATPAPPAPPPPPPPPAPVAASAPSAGPRPAPATASPRPAAASAPSAPAAVSVPAATPRHHDRSDSSDSSDGSDRPDSTGSAWLDAASVRAIAAATAAALADPETIASRVTFRTLGDEPDDVRRPPRRR</sequence>
<comment type="caution">
    <text evidence="2">The sequence shown here is derived from an EMBL/GenBank/DDBJ whole genome shotgun (WGS) entry which is preliminary data.</text>
</comment>
<feature type="compositionally biased region" description="Basic and acidic residues" evidence="1">
    <location>
        <begin position="312"/>
        <end position="327"/>
    </location>
</feature>
<dbReference type="AlphaFoldDB" id="A0A3R9Y4H5"/>
<evidence type="ECO:0000313" key="2">
    <source>
        <dbReference type="EMBL" id="RST29989.1"/>
    </source>
</evidence>
<keyword evidence="3" id="KW-1185">Reference proteome</keyword>
<dbReference type="Proteomes" id="UP000274661">
    <property type="component" value="Unassembled WGS sequence"/>
</dbReference>
<evidence type="ECO:0000256" key="1">
    <source>
        <dbReference type="SAM" id="MobiDB-lite"/>
    </source>
</evidence>
<evidence type="ECO:0000313" key="3">
    <source>
        <dbReference type="Proteomes" id="UP000274661"/>
    </source>
</evidence>
<feature type="compositionally biased region" description="Low complexity" evidence="1">
    <location>
        <begin position="269"/>
        <end position="307"/>
    </location>
</feature>
<name>A0A3R9Y4H5_9SPHN</name>
<proteinExistence type="predicted"/>
<dbReference type="OrthoDB" id="7282816at2"/>
<organism evidence="2 3">
    <name type="scientific">Sphingomonas ginkgonis</name>
    <dbReference type="NCBI Taxonomy" id="2315330"/>
    <lineage>
        <taxon>Bacteria</taxon>
        <taxon>Pseudomonadati</taxon>
        <taxon>Pseudomonadota</taxon>
        <taxon>Alphaproteobacteria</taxon>
        <taxon>Sphingomonadales</taxon>
        <taxon>Sphingomonadaceae</taxon>
        <taxon>Sphingomonas</taxon>
    </lineage>
</organism>
<reference evidence="2 3" key="1">
    <citation type="submission" date="2018-12" db="EMBL/GenBank/DDBJ databases">
        <title>Sphingomonas sp. HMF7854 Genome sequencing and assembly.</title>
        <authorList>
            <person name="Cha I."/>
            <person name="Kang H."/>
            <person name="Kim H."/>
            <person name="Kang J."/>
            <person name="Joh K."/>
        </authorList>
    </citation>
    <scope>NUCLEOTIDE SEQUENCE [LARGE SCALE GENOMIC DNA]</scope>
    <source>
        <strain evidence="2 3">HMF7854</strain>
    </source>
</reference>
<accession>A0A3R9Y4H5</accession>
<feature type="compositionally biased region" description="Pro residues" evidence="1">
    <location>
        <begin position="254"/>
        <end position="268"/>
    </location>
</feature>
<feature type="compositionally biased region" description="Pro residues" evidence="1">
    <location>
        <begin position="219"/>
        <end position="246"/>
    </location>
</feature>
<feature type="region of interest" description="Disordered" evidence="1">
    <location>
        <begin position="214"/>
        <end position="331"/>
    </location>
</feature>
<dbReference type="RefSeq" id="WP_126717825.1">
    <property type="nucleotide sequence ID" value="NZ_RWJF01000001.1"/>
</dbReference>
<dbReference type="EMBL" id="RWJF01000001">
    <property type="protein sequence ID" value="RST29989.1"/>
    <property type="molecule type" value="Genomic_DNA"/>
</dbReference>
<feature type="region of interest" description="Disordered" evidence="1">
    <location>
        <begin position="347"/>
        <end position="379"/>
    </location>
</feature>